<organism evidence="2 3">
    <name type="scientific">Adlercreutzia equolifaciens subsp. celatus</name>
    <dbReference type="NCBI Taxonomy" id="394340"/>
    <lineage>
        <taxon>Bacteria</taxon>
        <taxon>Bacillati</taxon>
        <taxon>Actinomycetota</taxon>
        <taxon>Coriobacteriia</taxon>
        <taxon>Eggerthellales</taxon>
        <taxon>Eggerthellaceae</taxon>
        <taxon>Adlercreutzia</taxon>
    </lineage>
</organism>
<sequence length="264" mass="29702">MKKAIMLFFVGCLAVCCSCAHPGSEPNESQESEIVYADQEFIGSLSQALQARFDFADAVDETTAESLAETVSVEIEKLTPYKTRQFEDAKLQEKFLSYLNLLEESKELTKDMGVNDDTFYNDWDSLYNERTVMLKDFVDNYGLTVDEAHQETLDDLLRRGQAVEKADSERDAVEQLVSSLNFDKASDEEGLFFTYTAIGENDTELNLEDVSLVLALYDEDGVKVEETYAGTNSWPKGEKVKFEAMSDVDAAEIKVSLDYYTVAD</sequence>
<gene>
    <name evidence="2" type="ORF">C1850_09140</name>
</gene>
<dbReference type="NCBIfam" id="NF038353">
    <property type="entry name" value="FxLYD_dom"/>
    <property type="match status" value="1"/>
</dbReference>
<accession>A0A369NW52</accession>
<comment type="caution">
    <text evidence="2">The sequence shown here is derived from an EMBL/GenBank/DDBJ whole genome shotgun (WGS) entry which is preliminary data.</text>
</comment>
<reference evidence="2 3" key="1">
    <citation type="journal article" date="2018" name="Elife">
        <title>Discovery and characterization of a prevalent human gut bacterial enzyme sufficient for the inactivation of a family of plant toxins.</title>
        <authorList>
            <person name="Koppel N."/>
            <person name="Bisanz J.E."/>
            <person name="Pandelia M.E."/>
            <person name="Turnbaugh P.J."/>
            <person name="Balskus E.P."/>
        </authorList>
    </citation>
    <scope>NUCLEOTIDE SEQUENCE [LARGE SCALE GENOMIC DNA]</scope>
    <source>
        <strain evidence="2 3">OB21 GAM 11</strain>
    </source>
</reference>
<protein>
    <recommendedName>
        <fullName evidence="4">DUF5105 domain-containing protein</fullName>
    </recommendedName>
</protein>
<feature type="chain" id="PRO_5039696874" description="DUF5105 domain-containing protein" evidence="1">
    <location>
        <begin position="23"/>
        <end position="264"/>
    </location>
</feature>
<evidence type="ECO:0000256" key="1">
    <source>
        <dbReference type="SAM" id="SignalP"/>
    </source>
</evidence>
<name>A0A369NW52_9ACTN</name>
<dbReference type="Proteomes" id="UP000253805">
    <property type="component" value="Unassembled WGS sequence"/>
</dbReference>
<feature type="signal peptide" evidence="1">
    <location>
        <begin position="1"/>
        <end position="22"/>
    </location>
</feature>
<evidence type="ECO:0000313" key="2">
    <source>
        <dbReference type="EMBL" id="RDC42784.1"/>
    </source>
</evidence>
<evidence type="ECO:0008006" key="4">
    <source>
        <dbReference type="Google" id="ProtNLM"/>
    </source>
</evidence>
<dbReference type="AlphaFoldDB" id="A0A369NW52"/>
<proteinExistence type="predicted"/>
<keyword evidence="1" id="KW-0732">Signal</keyword>
<dbReference type="RefSeq" id="WP_114549458.1">
    <property type="nucleotide sequence ID" value="NZ_PPUT01000025.1"/>
</dbReference>
<dbReference type="EMBL" id="PPUT01000025">
    <property type="protein sequence ID" value="RDC42784.1"/>
    <property type="molecule type" value="Genomic_DNA"/>
</dbReference>
<evidence type="ECO:0000313" key="3">
    <source>
        <dbReference type="Proteomes" id="UP000253805"/>
    </source>
</evidence>
<dbReference type="InterPro" id="IPR047676">
    <property type="entry name" value="FxLYD_dom"/>
</dbReference>